<dbReference type="EMBL" id="JAQGLA010000091">
    <property type="protein sequence ID" value="MDA3630209.1"/>
    <property type="molecule type" value="Genomic_DNA"/>
</dbReference>
<protein>
    <recommendedName>
        <fullName evidence="3">RES domain-containing protein</fullName>
    </recommendedName>
</protein>
<reference evidence="1 2" key="1">
    <citation type="submission" date="2022-11" db="EMBL/GenBank/DDBJ databases">
        <title>Draft genome sequence of Saccharopolyspora sp. WRP15-2 isolated from rhizosphere soils of wild rice in Thailand.</title>
        <authorList>
            <person name="Duangmal K."/>
            <person name="Kammanee S."/>
            <person name="Muangham S."/>
        </authorList>
    </citation>
    <scope>NUCLEOTIDE SEQUENCE [LARGE SCALE GENOMIC DNA]</scope>
    <source>
        <strain evidence="1 2">WRP15-2</strain>
    </source>
</reference>
<proteinExistence type="predicted"/>
<evidence type="ECO:0000313" key="2">
    <source>
        <dbReference type="Proteomes" id="UP001210380"/>
    </source>
</evidence>
<dbReference type="Proteomes" id="UP001210380">
    <property type="component" value="Unassembled WGS sequence"/>
</dbReference>
<evidence type="ECO:0000313" key="1">
    <source>
        <dbReference type="EMBL" id="MDA3630209.1"/>
    </source>
</evidence>
<keyword evidence="2" id="KW-1185">Reference proteome</keyword>
<comment type="caution">
    <text evidence="1">The sequence shown here is derived from an EMBL/GenBank/DDBJ whole genome shotgun (WGS) entry which is preliminary data.</text>
</comment>
<gene>
    <name evidence="1" type="ORF">OU415_32605</name>
</gene>
<dbReference type="RefSeq" id="WP_270953352.1">
    <property type="nucleotide sequence ID" value="NZ_JAQGLA010000091.1"/>
</dbReference>
<organism evidence="1 2">
    <name type="scientific">Saccharopolyspora oryzae</name>
    <dbReference type="NCBI Taxonomy" id="2997343"/>
    <lineage>
        <taxon>Bacteria</taxon>
        <taxon>Bacillati</taxon>
        <taxon>Actinomycetota</taxon>
        <taxon>Actinomycetes</taxon>
        <taxon>Pseudonocardiales</taxon>
        <taxon>Pseudonocardiaceae</taxon>
        <taxon>Saccharopolyspora</taxon>
    </lineage>
</organism>
<name>A0ABT4V8A7_9PSEU</name>
<accession>A0ABT4V8A7</accession>
<evidence type="ECO:0008006" key="3">
    <source>
        <dbReference type="Google" id="ProtNLM"/>
    </source>
</evidence>
<sequence length="210" mass="22545">MLKDPFKLEKIAAKTWCGPGEKLLWRIGPRWGHVAFDIAGRRGAPHQHDGGTRSSTVPEWPLPTEAVATGRYHGDEWVHDPSIWAYVHAPHPSAVAAGCADGLAAGQTDAWLVLSSQRLAVVVAASAIDEPAKKSGWLSRGKSEEEALRSLWEAPSAAIRHFGALQMGREVEPVWIGQVAFQDGSTVLIRMENEVAAESVVTAGNAIFGG</sequence>